<gene>
    <name evidence="1" type="ORF">RFI_31225</name>
</gene>
<name>X6LZK6_RETFI</name>
<proteinExistence type="predicted"/>
<protein>
    <submittedName>
        <fullName evidence="1">Uncharacterized protein</fullName>
    </submittedName>
</protein>
<comment type="caution">
    <text evidence="1">The sequence shown here is derived from an EMBL/GenBank/DDBJ whole genome shotgun (WGS) entry which is preliminary data.</text>
</comment>
<organism evidence="1 2">
    <name type="scientific">Reticulomyxa filosa</name>
    <dbReference type="NCBI Taxonomy" id="46433"/>
    <lineage>
        <taxon>Eukaryota</taxon>
        <taxon>Sar</taxon>
        <taxon>Rhizaria</taxon>
        <taxon>Retaria</taxon>
        <taxon>Foraminifera</taxon>
        <taxon>Monothalamids</taxon>
        <taxon>Reticulomyxidae</taxon>
        <taxon>Reticulomyxa</taxon>
    </lineage>
</organism>
<evidence type="ECO:0000313" key="2">
    <source>
        <dbReference type="Proteomes" id="UP000023152"/>
    </source>
</evidence>
<dbReference type="EMBL" id="ASPP01027406">
    <property type="protein sequence ID" value="ETO06170.1"/>
    <property type="molecule type" value="Genomic_DNA"/>
</dbReference>
<accession>X6LZK6</accession>
<dbReference type="Proteomes" id="UP000023152">
    <property type="component" value="Unassembled WGS sequence"/>
</dbReference>
<dbReference type="AlphaFoldDB" id="X6LZK6"/>
<evidence type="ECO:0000313" key="1">
    <source>
        <dbReference type="EMBL" id="ETO06170.1"/>
    </source>
</evidence>
<sequence length="152" mass="16607">MDQMQWTNNVASKLDASSDIGIFQHHQTHLGVSLTNVIGGAVKKTSFPKRVTFDVFADSTKAPIQSVCPNCTMYGEMKAYDVFDEEYVPIKQYCDATDVCSNVQFELKCMTSYSSASCPVEAQKTTGLFAYGSGNISFVSRPGKLGAVVTFQ</sequence>
<keyword evidence="2" id="KW-1185">Reference proteome</keyword>
<reference evidence="1 2" key="1">
    <citation type="journal article" date="2013" name="Curr. Biol.">
        <title>The Genome of the Foraminiferan Reticulomyxa filosa.</title>
        <authorList>
            <person name="Glockner G."/>
            <person name="Hulsmann N."/>
            <person name="Schleicher M."/>
            <person name="Noegel A.A."/>
            <person name="Eichinger L."/>
            <person name="Gallinger C."/>
            <person name="Pawlowski J."/>
            <person name="Sierra R."/>
            <person name="Euteneuer U."/>
            <person name="Pillet L."/>
            <person name="Moustafa A."/>
            <person name="Platzer M."/>
            <person name="Groth M."/>
            <person name="Szafranski K."/>
            <person name="Schliwa M."/>
        </authorList>
    </citation>
    <scope>NUCLEOTIDE SEQUENCE [LARGE SCALE GENOMIC DNA]</scope>
</reference>